<proteinExistence type="predicted"/>
<dbReference type="EnsemblMetazoa" id="AARA001961-RA">
    <property type="protein sequence ID" value="AARA001961-PA"/>
    <property type="gene ID" value="AARA001961"/>
</dbReference>
<evidence type="ECO:0000313" key="2">
    <source>
        <dbReference type="EnsemblMetazoa" id="AARA001961-PA"/>
    </source>
</evidence>
<feature type="compositionally biased region" description="Acidic residues" evidence="1">
    <location>
        <begin position="154"/>
        <end position="166"/>
    </location>
</feature>
<reference evidence="2" key="1">
    <citation type="submission" date="2022-08" db="UniProtKB">
        <authorList>
            <consortium name="EnsemblMetazoa"/>
        </authorList>
    </citation>
    <scope>IDENTIFICATION</scope>
    <source>
        <strain evidence="2">Dongola</strain>
    </source>
</reference>
<dbReference type="Pfam" id="PF14705">
    <property type="entry name" value="Costars"/>
    <property type="match status" value="1"/>
</dbReference>
<organism evidence="2 3">
    <name type="scientific">Anopheles arabiensis</name>
    <name type="common">Mosquito</name>
    <dbReference type="NCBI Taxonomy" id="7173"/>
    <lineage>
        <taxon>Eukaryota</taxon>
        <taxon>Metazoa</taxon>
        <taxon>Ecdysozoa</taxon>
        <taxon>Arthropoda</taxon>
        <taxon>Hexapoda</taxon>
        <taxon>Insecta</taxon>
        <taxon>Pterygota</taxon>
        <taxon>Neoptera</taxon>
        <taxon>Endopterygota</taxon>
        <taxon>Diptera</taxon>
        <taxon>Nematocera</taxon>
        <taxon>Culicoidea</taxon>
        <taxon>Culicidae</taxon>
        <taxon>Anophelinae</taxon>
        <taxon>Anopheles</taxon>
    </lineage>
</organism>
<feature type="region of interest" description="Disordered" evidence="1">
    <location>
        <begin position="336"/>
        <end position="367"/>
    </location>
</feature>
<feature type="compositionally biased region" description="Low complexity" evidence="1">
    <location>
        <begin position="175"/>
        <end position="186"/>
    </location>
</feature>
<accession>A0A182HL31</accession>
<feature type="region of interest" description="Disordered" evidence="1">
    <location>
        <begin position="46"/>
        <end position="304"/>
    </location>
</feature>
<feature type="compositionally biased region" description="Acidic residues" evidence="1">
    <location>
        <begin position="65"/>
        <end position="78"/>
    </location>
</feature>
<feature type="compositionally biased region" description="Basic and acidic residues" evidence="1">
    <location>
        <begin position="355"/>
        <end position="367"/>
    </location>
</feature>
<evidence type="ECO:0000313" key="3">
    <source>
        <dbReference type="Proteomes" id="UP000075840"/>
    </source>
</evidence>
<evidence type="ECO:0000256" key="1">
    <source>
        <dbReference type="SAM" id="MobiDB-lite"/>
    </source>
</evidence>
<dbReference type="SMART" id="SM01283">
    <property type="entry name" value="Costars"/>
    <property type="match status" value="1"/>
</dbReference>
<dbReference type="VEuPathDB" id="VectorBase:AARA001961"/>
<feature type="compositionally biased region" description="Acidic residues" evidence="1">
    <location>
        <begin position="245"/>
        <end position="261"/>
    </location>
</feature>
<dbReference type="InterPro" id="IPR027817">
    <property type="entry name" value="Costars_dom"/>
</dbReference>
<dbReference type="GO" id="GO:0035025">
    <property type="term" value="P:positive regulation of Rho protein signal transduction"/>
    <property type="evidence" value="ECO:0007669"/>
    <property type="project" value="InterPro"/>
</dbReference>
<feature type="compositionally biased region" description="Basic residues" evidence="1">
    <location>
        <begin position="264"/>
        <end position="283"/>
    </location>
</feature>
<dbReference type="PANTHER" id="PTHR22739">
    <property type="entry name" value="STRIATED MUSCLE ACTIVATOR OF RHO-DEPENDENT SIGNALING-RELATED"/>
    <property type="match status" value="1"/>
</dbReference>
<feature type="compositionally biased region" description="Acidic residues" evidence="1">
    <location>
        <begin position="106"/>
        <end position="120"/>
    </location>
</feature>
<protein>
    <submittedName>
        <fullName evidence="2">Uncharacterized protein</fullName>
    </submittedName>
</protein>
<name>A0A182HL31_ANOAR</name>
<dbReference type="EMBL" id="APCN01000879">
    <property type="status" value="NOT_ANNOTATED_CDS"/>
    <property type="molecule type" value="Genomic_DNA"/>
</dbReference>
<dbReference type="InterPro" id="IPR038095">
    <property type="entry name" value="Costars_sf"/>
</dbReference>
<sequence>MGGIVSRVFRGAPEHSNCQKCQRSCCICLDTGLELTQRRLLRLEERERRRSRAGSIASRRFLSDVELEEEEEELELEEVLPRTRPASRRSLRRPAAQRPRRPAQPEPEEEEEPAEEEEEQPAPQPRQRPRARTTTVRRQAPARRPRRAQPQQEVEPEEEEEEEEPEPAPAPRPARTPQRAQQPRQRAQPRRAQRQPQPQAEPEEEDNGEEEEEEQQQPPRRARPQAPQPPRRQQPAARRRNNPPEQEEPEEEEDPAPEEDQAPARRRLRTQRTRTQQQRRRTQRPAEEDLSTGTEELEELEEELGREARLRRLERRLLLEEDHLRGRILREDELRRQRSCRRRHQQQKQQYQLSLDRRQQREPEPEVVRGPNVRRLVACYELKRSDISETDAQSLQNLFTQVDDHPMRHCTGARSPDRCCTNTLDSPLSSKVALFNQTAQSHRESQLSNPFSDAQASRGMARLQISKEEYGKPKAGSLTEYRGKKANIQVYQEMLELCQVIDVDGKPVSKKNPDIKMIYFGELFNIYTHINDKLVGLLLRARKHDLIQFEGECLFQRRDDHVPVYLTKPVAQIRDILVGKQTEIRRSLSPNPQPTNMLP</sequence>
<dbReference type="Gene3D" id="1.10.10.1540">
    <property type="entry name" value="Costar domain"/>
    <property type="match status" value="1"/>
</dbReference>
<feature type="compositionally biased region" description="Acidic residues" evidence="1">
    <location>
        <begin position="201"/>
        <end position="215"/>
    </location>
</feature>
<dbReference type="Proteomes" id="UP000075840">
    <property type="component" value="Unassembled WGS sequence"/>
</dbReference>
<dbReference type="PANTHER" id="PTHR22739:SF7">
    <property type="entry name" value="EG:152A3.3 PROTEIN-RELATED"/>
    <property type="match status" value="1"/>
</dbReference>
<dbReference type="InterPro" id="IPR026111">
    <property type="entry name" value="Abra"/>
</dbReference>
<dbReference type="GO" id="GO:0030017">
    <property type="term" value="C:sarcomere"/>
    <property type="evidence" value="ECO:0007669"/>
    <property type="project" value="TreeGrafter"/>
</dbReference>
<keyword evidence="3" id="KW-1185">Reference proteome</keyword>
<dbReference type="FunFam" id="1.10.10.1540:FF:000003">
    <property type="entry name" value="Uncharacterized protein, isoform B"/>
    <property type="match status" value="1"/>
</dbReference>
<dbReference type="GO" id="GO:0045944">
    <property type="term" value="P:positive regulation of transcription by RNA polymerase II"/>
    <property type="evidence" value="ECO:0007669"/>
    <property type="project" value="TreeGrafter"/>
</dbReference>
<dbReference type="VEuPathDB" id="VectorBase:AARA21_014824"/>
<dbReference type="GO" id="GO:0003779">
    <property type="term" value="F:actin binding"/>
    <property type="evidence" value="ECO:0007669"/>
    <property type="project" value="InterPro"/>
</dbReference>
<feature type="compositionally biased region" description="Basic residues" evidence="1">
    <location>
        <begin position="337"/>
        <end position="346"/>
    </location>
</feature>
<dbReference type="AlphaFoldDB" id="A0A182HL31"/>